<dbReference type="PROSITE" id="PS50088">
    <property type="entry name" value="ANK_REPEAT"/>
    <property type="match status" value="1"/>
</dbReference>
<dbReference type="InterPro" id="IPR002110">
    <property type="entry name" value="Ankyrin_rpt"/>
</dbReference>
<dbReference type="PROSITE" id="PS50297">
    <property type="entry name" value="ANK_REP_REGION"/>
    <property type="match status" value="1"/>
</dbReference>
<dbReference type="Gene3D" id="1.25.40.20">
    <property type="entry name" value="Ankyrin repeat-containing domain"/>
    <property type="match status" value="1"/>
</dbReference>
<name>A0A7K1KWH7_9ACTN</name>
<dbReference type="Proteomes" id="UP000432015">
    <property type="component" value="Unassembled WGS sequence"/>
</dbReference>
<dbReference type="EMBL" id="WOFH01000002">
    <property type="protein sequence ID" value="MUN36551.1"/>
    <property type="molecule type" value="Genomic_DNA"/>
</dbReference>
<dbReference type="AlphaFoldDB" id="A0A7K1KWH7"/>
<dbReference type="SMART" id="SM00248">
    <property type="entry name" value="ANK"/>
    <property type="match status" value="2"/>
</dbReference>
<gene>
    <name evidence="2" type="ORF">GNZ18_08055</name>
</gene>
<accession>A0A7K1KWH7</accession>
<organism evidence="2 3">
    <name type="scientific">Actinomadura litoris</name>
    <dbReference type="NCBI Taxonomy" id="2678616"/>
    <lineage>
        <taxon>Bacteria</taxon>
        <taxon>Bacillati</taxon>
        <taxon>Actinomycetota</taxon>
        <taxon>Actinomycetes</taxon>
        <taxon>Streptosporangiales</taxon>
        <taxon>Thermomonosporaceae</taxon>
        <taxon>Actinomadura</taxon>
    </lineage>
</organism>
<sequence length="535" mass="58891">MTWTPLRADLVAALRIRRHAVPRSVIEKATERRLAGDWRGACAAANLDVAFELDDVADRFGAELASRLADDLPHFAPDLLRWHLPRAGGGQTTIAPRQVLGLARYGGGARAAALQVVTPRHVHGPQRPRLVVLPWSEETRDWTSAPHMFDARRSGDLLKYCGGGDRAPFFHPDGTPLAPEELPASPPEGGPALHEWAVLAYERGDVEAAFDAVGIDFDLTGDERYPRWLNAATYASAPVAPALLAREIARHPGGPPPLWVAVRPYQELVVRAGGKRTRPLLRPVSRGERAKRAVELPEHRWRRLPDLDLLRAGMATPDELHPLVAAALFPARPPASGPPGMAPPAPTRVRCGGEWHEVMPGGLGLLMPHTAEERRSEAAPPAPGGRVQGCFAVQRMWRRGGGWLPRSLREYRREVFLCVQHGDTEAVLRLLDEGLDPFVRDGRRRTLLHQIHLMDHEALLPRLLGAGLGLEDVDHEKRTPLHVAVGESGSPEVVRALVEAGARTGVRDSHGRSLQKMIKGYGRTELEWLRDEPKR</sequence>
<feature type="repeat" description="ANK" evidence="1">
    <location>
        <begin position="476"/>
        <end position="509"/>
    </location>
</feature>
<evidence type="ECO:0000256" key="1">
    <source>
        <dbReference type="PROSITE-ProRule" id="PRU00023"/>
    </source>
</evidence>
<dbReference type="SUPFAM" id="SSF48403">
    <property type="entry name" value="Ankyrin repeat"/>
    <property type="match status" value="1"/>
</dbReference>
<dbReference type="RefSeq" id="WP_156215530.1">
    <property type="nucleotide sequence ID" value="NZ_WOFH01000002.1"/>
</dbReference>
<keyword evidence="3" id="KW-1185">Reference proteome</keyword>
<reference evidence="2 3" key="1">
    <citation type="submission" date="2019-11" db="EMBL/GenBank/DDBJ databases">
        <authorList>
            <person name="Cao P."/>
        </authorList>
    </citation>
    <scope>NUCLEOTIDE SEQUENCE [LARGE SCALE GENOMIC DNA]</scope>
    <source>
        <strain evidence="2 3">NEAU-AAG5</strain>
    </source>
</reference>
<comment type="caution">
    <text evidence="2">The sequence shown here is derived from an EMBL/GenBank/DDBJ whole genome shotgun (WGS) entry which is preliminary data.</text>
</comment>
<evidence type="ECO:0000313" key="2">
    <source>
        <dbReference type="EMBL" id="MUN36551.1"/>
    </source>
</evidence>
<proteinExistence type="predicted"/>
<dbReference type="Pfam" id="PF12796">
    <property type="entry name" value="Ank_2"/>
    <property type="match status" value="1"/>
</dbReference>
<dbReference type="InterPro" id="IPR036770">
    <property type="entry name" value="Ankyrin_rpt-contain_sf"/>
</dbReference>
<protein>
    <submittedName>
        <fullName evidence="2">Ankyrin repeat domain-containing protein</fullName>
    </submittedName>
</protein>
<keyword evidence="1" id="KW-0040">ANK repeat</keyword>
<evidence type="ECO:0000313" key="3">
    <source>
        <dbReference type="Proteomes" id="UP000432015"/>
    </source>
</evidence>